<dbReference type="InterPro" id="IPR027304">
    <property type="entry name" value="Trigger_fact/SurA_dom_sf"/>
</dbReference>
<comment type="caution">
    <text evidence="14">The sequence shown here is derived from an EMBL/GenBank/DDBJ whole genome shotgun (WGS) entry which is preliminary data.</text>
</comment>
<dbReference type="GO" id="GO:0005886">
    <property type="term" value="C:plasma membrane"/>
    <property type="evidence" value="ECO:0007669"/>
    <property type="project" value="UniProtKB-SubCell"/>
</dbReference>
<evidence type="ECO:0000259" key="13">
    <source>
        <dbReference type="PROSITE" id="PS50198"/>
    </source>
</evidence>
<evidence type="ECO:0000256" key="10">
    <source>
        <dbReference type="ARBA" id="ARBA00042775"/>
    </source>
</evidence>
<evidence type="ECO:0000256" key="6">
    <source>
        <dbReference type="ARBA" id="ARBA00023136"/>
    </source>
</evidence>
<evidence type="ECO:0000256" key="12">
    <source>
        <dbReference type="SAM" id="Phobius"/>
    </source>
</evidence>
<dbReference type="SUPFAM" id="SSF54534">
    <property type="entry name" value="FKBP-like"/>
    <property type="match status" value="1"/>
</dbReference>
<keyword evidence="11" id="KW-0697">Rotamase</keyword>
<gene>
    <name evidence="14" type="ORF">ENJ89_02690</name>
</gene>
<dbReference type="InterPro" id="IPR046357">
    <property type="entry name" value="PPIase_dom_sf"/>
</dbReference>
<keyword evidence="11" id="KW-0413">Isomerase</keyword>
<dbReference type="InterPro" id="IPR000297">
    <property type="entry name" value="PPIase_PpiC"/>
</dbReference>
<evidence type="ECO:0000256" key="3">
    <source>
        <dbReference type="ARBA" id="ARBA00022519"/>
    </source>
</evidence>
<keyword evidence="2" id="KW-1003">Cell membrane</keyword>
<keyword evidence="3" id="KW-0997">Cell inner membrane</keyword>
<keyword evidence="5 12" id="KW-1133">Transmembrane helix</keyword>
<keyword evidence="6 12" id="KW-0472">Membrane</keyword>
<name>A0A7V5UE89_CALAY</name>
<feature type="transmembrane region" description="Helical" evidence="12">
    <location>
        <begin position="12"/>
        <end position="30"/>
    </location>
</feature>
<evidence type="ECO:0000256" key="9">
    <source>
        <dbReference type="ARBA" id="ARBA00040743"/>
    </source>
</evidence>
<evidence type="ECO:0000256" key="8">
    <source>
        <dbReference type="ARBA" id="ARBA00038408"/>
    </source>
</evidence>
<proteinExistence type="inferred from homology"/>
<sequence>MMTKMREFSKIFIIIVAASFIGLMVFQWGANYSGRKQRSDVVGKVNDHELKYTMFSKLYQQVYEEEKARTGKSNFTEEDLQRMRDKVWERFVQQTLLQDEIKRMGITVTDSEIVYQIYNFPLEDFKQHPSFQTNGVFDMKKYHASFANPNIPWMQVEQIYRQQIPYMKLQALITNAVRVSDKEVLDAFKKRNLKAKAEYLAVLANRFNSDKIAVSEQEIQAYYDEHKEDFKQNEKRELSYVLFPVNPTKEDTARLMQEVEEIKKRLANGEDFNQLAREYSEDPSVLKNNGELGYFDRNTMVKPFSDAAFSAKVGEVVGPVQTPFGFHLIKVEDRKKEKGVLKVKASHILLKVAPAPSRVEQIETQARFFSEDAKDYGFDQQAKKQNLEVYKTGLFEEGAGFIPGIGQNFAIKNWTFSAKLNDVSGVYRIDRGYVVAALTKIQPAGYKSLESQKKLIESRIRLEKAKEMARQFAQALKPKVDSDTPFKTIADQDTSGKIMYNVTPLFTMEQSIPGIGRSVEFAATAFALQPGQKSDMVETARGFYYLKLLEKTKLDTSAFNAQKESLRRQLLLEKKNQVFQEWYNNLKKHAEIEDNRKLFNL</sequence>
<dbReference type="PANTHER" id="PTHR47529">
    <property type="entry name" value="PEPTIDYL-PROLYL CIS-TRANS ISOMERASE D"/>
    <property type="match status" value="1"/>
</dbReference>
<evidence type="ECO:0000256" key="4">
    <source>
        <dbReference type="ARBA" id="ARBA00022692"/>
    </source>
</evidence>
<dbReference type="PROSITE" id="PS50198">
    <property type="entry name" value="PPIC_PPIASE_2"/>
    <property type="match status" value="1"/>
</dbReference>
<evidence type="ECO:0000256" key="1">
    <source>
        <dbReference type="ARBA" id="ARBA00004382"/>
    </source>
</evidence>
<feature type="domain" description="PpiC" evidence="13">
    <location>
        <begin position="233"/>
        <end position="333"/>
    </location>
</feature>
<accession>A0A7V5UE89</accession>
<dbReference type="EMBL" id="DROD01000187">
    <property type="protein sequence ID" value="HHJ52080.1"/>
    <property type="molecule type" value="Genomic_DNA"/>
</dbReference>
<dbReference type="AlphaFoldDB" id="A0A7V5UE89"/>
<dbReference type="PANTHER" id="PTHR47529:SF1">
    <property type="entry name" value="PERIPLASMIC CHAPERONE PPID"/>
    <property type="match status" value="1"/>
</dbReference>
<dbReference type="Pfam" id="PF00639">
    <property type="entry name" value="Rotamase"/>
    <property type="match status" value="1"/>
</dbReference>
<dbReference type="Proteomes" id="UP000886124">
    <property type="component" value="Unassembled WGS sequence"/>
</dbReference>
<dbReference type="Gene3D" id="1.10.4030.10">
    <property type="entry name" value="Porin chaperone SurA, peptide-binding domain"/>
    <property type="match status" value="1"/>
</dbReference>
<comment type="subcellular location">
    <subcellularLocation>
        <location evidence="1">Cell inner membrane</location>
        <topology evidence="1">Single-pass type II membrane protein</topology>
        <orientation evidence="1">Periplasmic side</orientation>
    </subcellularLocation>
</comment>
<comment type="similarity">
    <text evidence="8">Belongs to the PpiD chaperone family.</text>
</comment>
<dbReference type="Gene3D" id="3.10.50.40">
    <property type="match status" value="2"/>
</dbReference>
<dbReference type="GO" id="GO:0003755">
    <property type="term" value="F:peptidyl-prolyl cis-trans isomerase activity"/>
    <property type="evidence" value="ECO:0007669"/>
    <property type="project" value="UniProtKB-KW"/>
</dbReference>
<evidence type="ECO:0000256" key="2">
    <source>
        <dbReference type="ARBA" id="ARBA00022475"/>
    </source>
</evidence>
<evidence type="ECO:0000313" key="14">
    <source>
        <dbReference type="EMBL" id="HHJ52080.1"/>
    </source>
</evidence>
<dbReference type="SUPFAM" id="SSF109998">
    <property type="entry name" value="Triger factor/SurA peptide-binding domain-like"/>
    <property type="match status" value="1"/>
</dbReference>
<keyword evidence="7" id="KW-0143">Chaperone</keyword>
<reference evidence="14" key="1">
    <citation type="journal article" date="2020" name="mSystems">
        <title>Genome- and Community-Level Interaction Insights into Carbon Utilization and Element Cycling Functions of Hydrothermarchaeota in Hydrothermal Sediment.</title>
        <authorList>
            <person name="Zhou Z."/>
            <person name="Liu Y."/>
            <person name="Xu W."/>
            <person name="Pan J."/>
            <person name="Luo Z.H."/>
            <person name="Li M."/>
        </authorList>
    </citation>
    <scope>NUCLEOTIDE SEQUENCE [LARGE SCALE GENOMIC DNA]</scope>
    <source>
        <strain evidence="14">HyVt-527</strain>
    </source>
</reference>
<evidence type="ECO:0000256" key="7">
    <source>
        <dbReference type="ARBA" id="ARBA00023186"/>
    </source>
</evidence>
<organism evidence="14">
    <name type="scientific">Caldithrix abyssi</name>
    <dbReference type="NCBI Taxonomy" id="187145"/>
    <lineage>
        <taxon>Bacteria</taxon>
        <taxon>Pseudomonadati</taxon>
        <taxon>Calditrichota</taxon>
        <taxon>Calditrichia</taxon>
        <taxon>Calditrichales</taxon>
        <taxon>Calditrichaceae</taxon>
        <taxon>Caldithrix</taxon>
    </lineage>
</organism>
<protein>
    <recommendedName>
        <fullName evidence="9">Periplasmic chaperone PpiD</fullName>
    </recommendedName>
    <alternativeName>
        <fullName evidence="10">Periplasmic folding chaperone</fullName>
    </alternativeName>
</protein>
<keyword evidence="4 12" id="KW-0812">Transmembrane</keyword>
<evidence type="ECO:0000256" key="5">
    <source>
        <dbReference type="ARBA" id="ARBA00022989"/>
    </source>
</evidence>
<evidence type="ECO:0000256" key="11">
    <source>
        <dbReference type="PROSITE-ProRule" id="PRU00278"/>
    </source>
</evidence>
<dbReference type="InterPro" id="IPR052029">
    <property type="entry name" value="PpiD_chaperone"/>
</dbReference>
<dbReference type="Pfam" id="PF13623">
    <property type="entry name" value="SurA_N_2"/>
    <property type="match status" value="1"/>
</dbReference>